<gene>
    <name evidence="5" type="primary">pstB</name>
    <name evidence="5" type="ORF">ACFQPF_05395</name>
</gene>
<comment type="caution">
    <text evidence="5">The sequence shown here is derived from an EMBL/GenBank/DDBJ whole genome shotgun (WGS) entry which is preliminary data.</text>
</comment>
<dbReference type="InterPro" id="IPR005670">
    <property type="entry name" value="PstB-like"/>
</dbReference>
<dbReference type="InterPro" id="IPR003593">
    <property type="entry name" value="AAA+_ATPase"/>
</dbReference>
<sequence length="256" mass="28606">MIAVDQEYAFQIKNLNVWYGDNQTVKNLSMNMRKNRVTAIIGPSGCGKSTLLKTLNHMVSLIPHTKVSGEVIYEDKNIYGETVDLEELRTKIGMVFQKPAPFLKSIYENVAFGARIHGENKKSDLDERVERCLKQVALWDEVKDRLDKSAIGLSGGQQQRLCIARCLAVEPNILLMDEPTSALDPIATLKIEELLQELKKKYSIVIVTHNMQQAARASDDTAFMLNGELVELAPTGALFSAPKNQTTEDYVMGKFG</sequence>
<dbReference type="CDD" id="cd03260">
    <property type="entry name" value="ABC_PstB_phosphate_transporter"/>
    <property type="match status" value="1"/>
</dbReference>
<evidence type="ECO:0000313" key="6">
    <source>
        <dbReference type="Proteomes" id="UP001596549"/>
    </source>
</evidence>
<dbReference type="SMART" id="SM00382">
    <property type="entry name" value="AAA"/>
    <property type="match status" value="1"/>
</dbReference>
<dbReference type="RefSeq" id="WP_379747346.1">
    <property type="nucleotide sequence ID" value="NZ_JBHTCP010000010.1"/>
</dbReference>
<dbReference type="PROSITE" id="PS00211">
    <property type="entry name" value="ABC_TRANSPORTER_1"/>
    <property type="match status" value="1"/>
</dbReference>
<evidence type="ECO:0000256" key="1">
    <source>
        <dbReference type="ARBA" id="ARBA00022448"/>
    </source>
</evidence>
<dbReference type="Pfam" id="PF00005">
    <property type="entry name" value="ABC_tran"/>
    <property type="match status" value="1"/>
</dbReference>
<dbReference type="NCBIfam" id="TIGR00972">
    <property type="entry name" value="3a0107s01c2"/>
    <property type="match status" value="1"/>
</dbReference>
<accession>A0ABW2NKW5</accession>
<evidence type="ECO:0000256" key="2">
    <source>
        <dbReference type="ARBA" id="ARBA00022741"/>
    </source>
</evidence>
<evidence type="ECO:0000256" key="3">
    <source>
        <dbReference type="ARBA" id="ARBA00022840"/>
    </source>
</evidence>
<dbReference type="InterPro" id="IPR027417">
    <property type="entry name" value="P-loop_NTPase"/>
</dbReference>
<dbReference type="SUPFAM" id="SSF52540">
    <property type="entry name" value="P-loop containing nucleoside triphosphate hydrolases"/>
    <property type="match status" value="1"/>
</dbReference>
<dbReference type="EMBL" id="JBHTCP010000010">
    <property type="protein sequence ID" value="MFC7371104.1"/>
    <property type="molecule type" value="Genomic_DNA"/>
</dbReference>
<dbReference type="InterPro" id="IPR017871">
    <property type="entry name" value="ABC_transporter-like_CS"/>
</dbReference>
<dbReference type="Proteomes" id="UP001596549">
    <property type="component" value="Unassembled WGS sequence"/>
</dbReference>
<keyword evidence="6" id="KW-1185">Reference proteome</keyword>
<proteinExistence type="predicted"/>
<reference evidence="6" key="1">
    <citation type="journal article" date="2019" name="Int. J. Syst. Evol. Microbiol.">
        <title>The Global Catalogue of Microorganisms (GCM) 10K type strain sequencing project: providing services to taxonomists for standard genome sequencing and annotation.</title>
        <authorList>
            <consortium name="The Broad Institute Genomics Platform"/>
            <consortium name="The Broad Institute Genome Sequencing Center for Infectious Disease"/>
            <person name="Wu L."/>
            <person name="Ma J."/>
        </authorList>
    </citation>
    <scope>NUCLEOTIDE SEQUENCE [LARGE SCALE GENOMIC DNA]</scope>
    <source>
        <strain evidence="6">NBRC 106396</strain>
    </source>
</reference>
<dbReference type="InterPro" id="IPR003439">
    <property type="entry name" value="ABC_transporter-like_ATP-bd"/>
</dbReference>
<keyword evidence="2" id="KW-0547">Nucleotide-binding</keyword>
<dbReference type="GO" id="GO:0005524">
    <property type="term" value="F:ATP binding"/>
    <property type="evidence" value="ECO:0007669"/>
    <property type="project" value="UniProtKB-KW"/>
</dbReference>
<feature type="domain" description="ABC transporter" evidence="4">
    <location>
        <begin position="10"/>
        <end position="251"/>
    </location>
</feature>
<dbReference type="PROSITE" id="PS50893">
    <property type="entry name" value="ABC_TRANSPORTER_2"/>
    <property type="match status" value="1"/>
</dbReference>
<dbReference type="PANTHER" id="PTHR43423">
    <property type="entry name" value="ABC TRANSPORTER I FAMILY MEMBER 17"/>
    <property type="match status" value="1"/>
</dbReference>
<keyword evidence="1" id="KW-0813">Transport</keyword>
<protein>
    <submittedName>
        <fullName evidence="5">Phosphate ABC transporter ATP-binding protein PstB</fullName>
    </submittedName>
</protein>
<evidence type="ECO:0000313" key="5">
    <source>
        <dbReference type="EMBL" id="MFC7371104.1"/>
    </source>
</evidence>
<keyword evidence="3 5" id="KW-0067">ATP-binding</keyword>
<organism evidence="5 6">
    <name type="scientific">Fictibacillus iocasae</name>
    <dbReference type="NCBI Taxonomy" id="2715437"/>
    <lineage>
        <taxon>Bacteria</taxon>
        <taxon>Bacillati</taxon>
        <taxon>Bacillota</taxon>
        <taxon>Bacilli</taxon>
        <taxon>Bacillales</taxon>
        <taxon>Fictibacillaceae</taxon>
        <taxon>Fictibacillus</taxon>
    </lineage>
</organism>
<evidence type="ECO:0000259" key="4">
    <source>
        <dbReference type="PROSITE" id="PS50893"/>
    </source>
</evidence>
<dbReference type="PANTHER" id="PTHR43423:SF1">
    <property type="entry name" value="ABC TRANSPORTER I FAMILY MEMBER 17"/>
    <property type="match status" value="1"/>
</dbReference>
<name>A0ABW2NKW5_9BACL</name>
<dbReference type="Gene3D" id="3.40.50.300">
    <property type="entry name" value="P-loop containing nucleotide triphosphate hydrolases"/>
    <property type="match status" value="1"/>
</dbReference>